<dbReference type="SUPFAM" id="SSF48150">
    <property type="entry name" value="DNA-glycosylase"/>
    <property type="match status" value="1"/>
</dbReference>
<gene>
    <name evidence="3" type="ORF">ABID43_003209</name>
</gene>
<dbReference type="Gene3D" id="1.10.1670.40">
    <property type="match status" value="1"/>
</dbReference>
<keyword evidence="2" id="KW-0234">DNA repair</keyword>
<dbReference type="InterPro" id="IPR011257">
    <property type="entry name" value="DNA_glycosylase"/>
</dbReference>
<evidence type="ECO:0000313" key="4">
    <source>
        <dbReference type="Proteomes" id="UP001549145"/>
    </source>
</evidence>
<proteinExistence type="predicted"/>
<keyword evidence="4" id="KW-1185">Reference proteome</keyword>
<name>A0ABV2L750_9HYPH</name>
<accession>A0ABV2L750</accession>
<comment type="caution">
    <text evidence="3">The sequence shown here is derived from an EMBL/GenBank/DDBJ whole genome shotgun (WGS) entry which is preliminary data.</text>
</comment>
<evidence type="ECO:0000313" key="3">
    <source>
        <dbReference type="EMBL" id="MET3693658.1"/>
    </source>
</evidence>
<keyword evidence="1" id="KW-0227">DNA damage</keyword>
<keyword evidence="3" id="KW-0326">Glycosidase</keyword>
<dbReference type="PANTHER" id="PTHR43003">
    <property type="entry name" value="DNA-3-METHYLADENINE GLYCOSYLASE"/>
    <property type="match status" value="1"/>
</dbReference>
<reference evidence="3 4" key="1">
    <citation type="submission" date="2024-06" db="EMBL/GenBank/DDBJ databases">
        <title>Genomic Encyclopedia of Type Strains, Phase IV (KMG-IV): sequencing the most valuable type-strain genomes for metagenomic binning, comparative biology and taxonomic classification.</title>
        <authorList>
            <person name="Goeker M."/>
        </authorList>
    </citation>
    <scope>NUCLEOTIDE SEQUENCE [LARGE SCALE GENOMIC DNA]</scope>
    <source>
        <strain evidence="3 4">DSM 21331</strain>
    </source>
</reference>
<dbReference type="Gene3D" id="1.10.340.30">
    <property type="entry name" value="Hypothetical protein, domain 2"/>
    <property type="match status" value="1"/>
</dbReference>
<keyword evidence="3" id="KW-0378">Hydrolase</keyword>
<sequence>MHDPDHLHHHVLAIAARVSPPLAEAIAAVGPLTIEPPIHIEVAARLCVEVVNQQLSIRAANAIWARIEAAAAGLGLVPRDLFVPEHTDLLRACGLSGNKVRALQAIRAAEAAGHLDDSLATMTHAERSAILCRIKGVGPWTADMIGIFHYGDPDIWPVGDVAAVGSLRRLTGRDDTAAFAAVFAPYRSGLARYAWRIKDLKIGLPAPGPAAA</sequence>
<evidence type="ECO:0000256" key="1">
    <source>
        <dbReference type="ARBA" id="ARBA00022763"/>
    </source>
</evidence>
<dbReference type="RefSeq" id="WP_238279166.1">
    <property type="nucleotide sequence ID" value="NZ_BPQL01000051.1"/>
</dbReference>
<dbReference type="InterPro" id="IPR051912">
    <property type="entry name" value="Alkylbase_DNA_Glycosylase/TA"/>
</dbReference>
<protein>
    <submittedName>
        <fullName evidence="3">DNA-3-methyladenine glycosylase II</fullName>
        <ecNumber evidence="3">3.2.2.21</ecNumber>
    </submittedName>
</protein>
<dbReference type="Proteomes" id="UP001549145">
    <property type="component" value="Unassembled WGS sequence"/>
</dbReference>
<dbReference type="GO" id="GO:0003905">
    <property type="term" value="F:alkylbase DNA N-glycosylase activity"/>
    <property type="evidence" value="ECO:0007669"/>
    <property type="project" value="UniProtKB-EC"/>
</dbReference>
<organism evidence="3 4">
    <name type="scientific">Methylobacterium goesingense</name>
    <dbReference type="NCBI Taxonomy" id="243690"/>
    <lineage>
        <taxon>Bacteria</taxon>
        <taxon>Pseudomonadati</taxon>
        <taxon>Pseudomonadota</taxon>
        <taxon>Alphaproteobacteria</taxon>
        <taxon>Hyphomicrobiales</taxon>
        <taxon>Methylobacteriaceae</taxon>
        <taxon>Methylobacterium</taxon>
    </lineage>
</organism>
<dbReference type="EMBL" id="JBEPMM010000009">
    <property type="protein sequence ID" value="MET3693658.1"/>
    <property type="molecule type" value="Genomic_DNA"/>
</dbReference>
<evidence type="ECO:0000256" key="2">
    <source>
        <dbReference type="ARBA" id="ARBA00023204"/>
    </source>
</evidence>
<dbReference type="EC" id="3.2.2.21" evidence="3"/>
<dbReference type="PANTHER" id="PTHR43003:SF5">
    <property type="entry name" value="DNA-3-METHYLADENINE GLYCOSYLASE"/>
    <property type="match status" value="1"/>
</dbReference>